<dbReference type="Proteomes" id="UP001432322">
    <property type="component" value="Unassembled WGS sequence"/>
</dbReference>
<organism evidence="9 10">
    <name type="scientific">Pristionchus fissidentatus</name>
    <dbReference type="NCBI Taxonomy" id="1538716"/>
    <lineage>
        <taxon>Eukaryota</taxon>
        <taxon>Metazoa</taxon>
        <taxon>Ecdysozoa</taxon>
        <taxon>Nematoda</taxon>
        <taxon>Chromadorea</taxon>
        <taxon>Rhabditida</taxon>
        <taxon>Rhabditina</taxon>
        <taxon>Diplogasteromorpha</taxon>
        <taxon>Diplogasteroidea</taxon>
        <taxon>Neodiplogasteridae</taxon>
        <taxon>Pristionchus</taxon>
    </lineage>
</organism>
<evidence type="ECO:0000256" key="2">
    <source>
        <dbReference type="ARBA" id="ARBA00005579"/>
    </source>
</evidence>
<keyword evidence="10" id="KW-1185">Reference proteome</keyword>
<dbReference type="SUPFAM" id="SSF49447">
    <property type="entry name" value="Second domain of Mu2 adaptin subunit (ap50) of ap2 adaptor"/>
    <property type="match status" value="1"/>
</dbReference>
<dbReference type="GO" id="GO:0005737">
    <property type="term" value="C:cytoplasm"/>
    <property type="evidence" value="ECO:0007669"/>
    <property type="project" value="UniProtKB-SubCell"/>
</dbReference>
<dbReference type="FunFam" id="2.60.40.1170:FF:000016">
    <property type="entry name" value="AP-1 complex subunit mu"/>
    <property type="match status" value="1"/>
</dbReference>
<dbReference type="EMBL" id="BTSY01000001">
    <property type="protein sequence ID" value="GMT09935.1"/>
    <property type="molecule type" value="Genomic_DNA"/>
</dbReference>
<feature type="region of interest" description="Disordered" evidence="6">
    <location>
        <begin position="120"/>
        <end position="163"/>
    </location>
</feature>
<dbReference type="GO" id="GO:0045202">
    <property type="term" value="C:synapse"/>
    <property type="evidence" value="ECO:0007669"/>
    <property type="project" value="UniProtKB-ARBA"/>
</dbReference>
<dbReference type="AlphaFoldDB" id="A0AAV5URY8"/>
<feature type="domain" description="MHD" evidence="8">
    <location>
        <begin position="548"/>
        <end position="868"/>
    </location>
</feature>
<comment type="caution">
    <text evidence="9">The sequence shown here is derived from an EMBL/GenBank/DDBJ whole genome shotgun (WGS) entry which is preliminary data.</text>
</comment>
<dbReference type="PROSITE" id="PS51072">
    <property type="entry name" value="MHD"/>
    <property type="match status" value="1"/>
</dbReference>
<feature type="region of interest" description="Disordered" evidence="6">
    <location>
        <begin position="191"/>
        <end position="256"/>
    </location>
</feature>
<keyword evidence="4" id="KW-0254">Endocytosis</keyword>
<evidence type="ECO:0000259" key="7">
    <source>
        <dbReference type="PROSITE" id="PS51070"/>
    </source>
</evidence>
<dbReference type="InterPro" id="IPR012320">
    <property type="entry name" value="SHD_dom"/>
</dbReference>
<sequence>VPPPRPPAASPSRPPPPRPAAPAASPASQASGAPPIPAPPSPRPPPPVPRPPAVQKKKEEPEEEDAWTRFNKMTAKVTEVVKKTEDSLKDLEENTAANDIKDESYLSTIGGEQGYFNSEVHRSIMAKQDEKAKEKAIKKKMKARGKKTPSPELDPNHDDEMDRKAMELAAKLAANRPEFEDWRPDIKAVATIKKESGAGIPPKKRSSLQDSQRDSGSMDLPGGGDGQSIDGVQPIGDLPTDDPSLNKPAWSNNFDAMELPASDSGFFLKGENDEADPFVVTVTKEDPFAPKSNELIDENFDPFAVKPVEEIVAAAKAKAEVIAASRAHDDDDDVYDHDRRSEVSTPTEPGSPVNGDRPSAFDDEFRVDPSHLSTPTPLYDEDDSQPLAPYITPFTGDGWELMLRHPLKKKLMGDRFWKPCYVRVAGNMLLIFNDKNDPRPIQETLLQSNCSLSDTTLQAYDVYGKLHTVKLQHVQYKERVGIRQGQIARLMEGHVTKYGMPLEHAAQCSVLAKFGGLNVDVLQSFISVVEDILFHCPAKRDSAPVHKQDEVQVHCYDEYSCYVDKDGIVSDQKARVRMFCLAFVTGKPFLEIGLNDRRRQGKEIVRRKDILPMYTERWIRFENLEFHSIVDTKTFEDEQVIKIPPPDGTFFELMRFRVRPPQNREKNLTVKAMMKIAGSKVEIRIEAMAAANASRSRGTAESRRTIPCEDICIRFPIPEAWIYIFREERHWGVGSVHAKKMKPGKVKNLKERLLGAVQTVENNLIQVGTGEAKYEHVYRSLVWRIPRLPKEQQEAYKSYMLKCRFELSSFDLMPDEFLPNAEVDFTMPLATISNTVVRSISVEAHEDPDRVEKFVRYVARSHYRLEIDYVQCMDLDAETSLASKPNMEEYTMPDIHQPAMNPNEIGAMHDNYRIAMPEEARFERRAKDSSSDEEEEKDTRKMPMVKIDMSNYGY</sequence>
<name>A0AAV5URY8_9BILA</name>
<dbReference type="InterPro" id="IPR028565">
    <property type="entry name" value="MHD"/>
</dbReference>
<dbReference type="Pfam" id="PF00928">
    <property type="entry name" value="Adap_comp_sub"/>
    <property type="match status" value="1"/>
</dbReference>
<feature type="compositionally biased region" description="Basic and acidic residues" evidence="6">
    <location>
        <begin position="359"/>
        <end position="369"/>
    </location>
</feature>
<evidence type="ECO:0000256" key="6">
    <source>
        <dbReference type="SAM" id="MobiDB-lite"/>
    </source>
</evidence>
<feature type="region of interest" description="Disordered" evidence="6">
    <location>
        <begin position="327"/>
        <end position="385"/>
    </location>
</feature>
<proteinExistence type="inferred from homology"/>
<feature type="region of interest" description="Disordered" evidence="6">
    <location>
        <begin position="1"/>
        <end position="76"/>
    </location>
</feature>
<comment type="similarity">
    <text evidence="2">Belongs to the Stoned B family.</text>
</comment>
<gene>
    <name evidence="9" type="ORF">PFISCL1PPCAC_1232</name>
</gene>
<evidence type="ECO:0000259" key="8">
    <source>
        <dbReference type="PROSITE" id="PS51072"/>
    </source>
</evidence>
<dbReference type="PANTHER" id="PTHR10529">
    <property type="entry name" value="AP COMPLEX SUBUNIT MU"/>
    <property type="match status" value="1"/>
</dbReference>
<feature type="compositionally biased region" description="Pro residues" evidence="6">
    <location>
        <begin position="34"/>
        <end position="52"/>
    </location>
</feature>
<reference evidence="9" key="1">
    <citation type="submission" date="2023-10" db="EMBL/GenBank/DDBJ databases">
        <title>Genome assembly of Pristionchus species.</title>
        <authorList>
            <person name="Yoshida K."/>
            <person name="Sommer R.J."/>
        </authorList>
    </citation>
    <scope>NUCLEOTIDE SEQUENCE</scope>
    <source>
        <strain evidence="9">RS5133</strain>
    </source>
</reference>
<feature type="domain" description="SHD" evidence="7">
    <location>
        <begin position="398"/>
        <end position="544"/>
    </location>
</feature>
<feature type="compositionally biased region" description="Basic and acidic residues" evidence="6">
    <location>
        <begin position="154"/>
        <end position="163"/>
    </location>
</feature>
<feature type="non-terminal residue" evidence="9">
    <location>
        <position position="1"/>
    </location>
</feature>
<feature type="region of interest" description="Disordered" evidence="6">
    <location>
        <begin position="918"/>
        <end position="954"/>
    </location>
</feature>
<dbReference type="PROSITE" id="PS51070">
    <property type="entry name" value="SHD"/>
    <property type="match status" value="1"/>
</dbReference>
<evidence type="ECO:0000256" key="5">
    <source>
        <dbReference type="ARBA" id="ARBA00022737"/>
    </source>
</evidence>
<evidence type="ECO:0000313" key="9">
    <source>
        <dbReference type="EMBL" id="GMT09935.1"/>
    </source>
</evidence>
<keyword evidence="5" id="KW-0677">Repeat</keyword>
<evidence type="ECO:0000256" key="4">
    <source>
        <dbReference type="ARBA" id="ARBA00022583"/>
    </source>
</evidence>
<dbReference type="InterPro" id="IPR050431">
    <property type="entry name" value="Adaptor_comp_med_subunit"/>
</dbReference>
<protein>
    <submittedName>
        <fullName evidence="9">Uncharacterized protein</fullName>
    </submittedName>
</protein>
<feature type="compositionally biased region" description="Basic residues" evidence="6">
    <location>
        <begin position="136"/>
        <end position="147"/>
    </location>
</feature>
<dbReference type="FunFam" id="2.60.40.1170:FF:000022">
    <property type="entry name" value="AP-1 complex subunit mu"/>
    <property type="match status" value="1"/>
</dbReference>
<comment type="subcellular location">
    <subcellularLocation>
        <location evidence="1">Cytoplasm</location>
    </subcellularLocation>
</comment>
<keyword evidence="3" id="KW-0963">Cytoplasm</keyword>
<dbReference type="InterPro" id="IPR036168">
    <property type="entry name" value="AP2_Mu_C_sf"/>
</dbReference>
<dbReference type="FunFam" id="2.60.40.1170:FF:000018">
    <property type="entry name" value="stonin-2 isoform X2"/>
    <property type="match status" value="1"/>
</dbReference>
<evidence type="ECO:0000313" key="10">
    <source>
        <dbReference type="Proteomes" id="UP001432322"/>
    </source>
</evidence>
<evidence type="ECO:0000256" key="3">
    <source>
        <dbReference type="ARBA" id="ARBA00022490"/>
    </source>
</evidence>
<feature type="compositionally biased region" description="Pro residues" evidence="6">
    <location>
        <begin position="1"/>
        <end position="20"/>
    </location>
</feature>
<dbReference type="Gene3D" id="2.60.40.1170">
    <property type="entry name" value="Mu homology domain, subdomain B"/>
    <property type="match status" value="1"/>
</dbReference>
<dbReference type="GO" id="GO:0006897">
    <property type="term" value="P:endocytosis"/>
    <property type="evidence" value="ECO:0007669"/>
    <property type="project" value="UniProtKB-KW"/>
</dbReference>
<accession>A0AAV5URY8</accession>
<feature type="compositionally biased region" description="Basic and acidic residues" evidence="6">
    <location>
        <begin position="120"/>
        <end position="135"/>
    </location>
</feature>
<evidence type="ECO:0000256" key="1">
    <source>
        <dbReference type="ARBA" id="ARBA00004496"/>
    </source>
</evidence>
<feature type="compositionally biased region" description="Basic and acidic residues" evidence="6">
    <location>
        <begin position="918"/>
        <end position="930"/>
    </location>
</feature>
<feature type="compositionally biased region" description="Low complexity" evidence="6">
    <location>
        <begin position="21"/>
        <end position="33"/>
    </location>
</feature>